<dbReference type="GO" id="GO:0005634">
    <property type="term" value="C:nucleus"/>
    <property type="evidence" value="ECO:0007669"/>
    <property type="project" value="UniProtKB-SubCell"/>
</dbReference>
<dbReference type="PANTHER" id="PTHR47655:SF2">
    <property type="entry name" value="QUINIC ACID UTILIZATION ACTIVATOR"/>
    <property type="match status" value="1"/>
</dbReference>
<evidence type="ECO:0000256" key="5">
    <source>
        <dbReference type="ARBA" id="ARBA00023015"/>
    </source>
</evidence>
<dbReference type="InterPro" id="IPR001138">
    <property type="entry name" value="Zn2Cys6_DnaBD"/>
</dbReference>
<dbReference type="CDD" id="cd00067">
    <property type="entry name" value="GAL4"/>
    <property type="match status" value="1"/>
</dbReference>
<dbReference type="SMART" id="SM00906">
    <property type="entry name" value="Fungal_trans"/>
    <property type="match status" value="1"/>
</dbReference>
<evidence type="ECO:0000256" key="7">
    <source>
        <dbReference type="ARBA" id="ARBA00023159"/>
    </source>
</evidence>
<evidence type="ECO:0000256" key="4">
    <source>
        <dbReference type="ARBA" id="ARBA00022911"/>
    </source>
</evidence>
<keyword evidence="8" id="KW-0804">Transcription</keyword>
<feature type="compositionally biased region" description="Polar residues" evidence="10">
    <location>
        <begin position="1"/>
        <end position="13"/>
    </location>
</feature>
<dbReference type="PANTHER" id="PTHR47655">
    <property type="entry name" value="QUINIC ACID UTILIZATION ACTIVATOR"/>
    <property type="match status" value="1"/>
</dbReference>
<proteinExistence type="predicted"/>
<dbReference type="AlphaFoldDB" id="A0AAD6D0C4"/>
<evidence type="ECO:0000256" key="8">
    <source>
        <dbReference type="ARBA" id="ARBA00023163"/>
    </source>
</evidence>
<evidence type="ECO:0000259" key="11">
    <source>
        <dbReference type="PROSITE" id="PS50048"/>
    </source>
</evidence>
<evidence type="ECO:0000256" key="2">
    <source>
        <dbReference type="ARBA" id="ARBA00022723"/>
    </source>
</evidence>
<dbReference type="InterPro" id="IPR052783">
    <property type="entry name" value="Metabolic/Drug-Res_Regulator"/>
</dbReference>
<keyword evidence="2" id="KW-0479">Metal-binding</keyword>
<evidence type="ECO:0000256" key="3">
    <source>
        <dbReference type="ARBA" id="ARBA00022833"/>
    </source>
</evidence>
<comment type="subcellular location">
    <subcellularLocation>
        <location evidence="1">Nucleus</location>
    </subcellularLocation>
</comment>
<feature type="region of interest" description="Disordered" evidence="10">
    <location>
        <begin position="1"/>
        <end position="45"/>
    </location>
</feature>
<feature type="region of interest" description="Disordered" evidence="10">
    <location>
        <begin position="776"/>
        <end position="815"/>
    </location>
</feature>
<evidence type="ECO:0000256" key="6">
    <source>
        <dbReference type="ARBA" id="ARBA00023125"/>
    </source>
</evidence>
<feature type="compositionally biased region" description="Polar residues" evidence="10">
    <location>
        <begin position="671"/>
        <end position="694"/>
    </location>
</feature>
<dbReference type="FunFam" id="4.10.240.10:FF:000005">
    <property type="entry name" value="Quinic acid utilization activator"/>
    <property type="match status" value="1"/>
</dbReference>
<keyword evidence="5" id="KW-0805">Transcription regulation</keyword>
<feature type="region of interest" description="Disordered" evidence="10">
    <location>
        <begin position="670"/>
        <end position="738"/>
    </location>
</feature>
<evidence type="ECO:0000256" key="10">
    <source>
        <dbReference type="SAM" id="MobiDB-lite"/>
    </source>
</evidence>
<dbReference type="InterPro" id="IPR007219">
    <property type="entry name" value="XnlR_reg_dom"/>
</dbReference>
<feature type="region of interest" description="Disordered" evidence="10">
    <location>
        <begin position="902"/>
        <end position="930"/>
    </location>
</feature>
<name>A0AAD6D0C4_9EURO</name>
<keyword evidence="6" id="KW-0238">DNA-binding</keyword>
<dbReference type="GO" id="GO:0000981">
    <property type="term" value="F:DNA-binding transcription factor activity, RNA polymerase II-specific"/>
    <property type="evidence" value="ECO:0007669"/>
    <property type="project" value="InterPro"/>
</dbReference>
<gene>
    <name evidence="12" type="ORF">N7494_004174</name>
</gene>
<dbReference type="Gene3D" id="4.10.240.10">
    <property type="entry name" value="Zn(2)-C6 fungal-type DNA-binding domain"/>
    <property type="match status" value="1"/>
</dbReference>
<dbReference type="PROSITE" id="PS00463">
    <property type="entry name" value="ZN2_CY6_FUNGAL_1"/>
    <property type="match status" value="1"/>
</dbReference>
<dbReference type="EMBL" id="JAQIZZ010000003">
    <property type="protein sequence ID" value="KAJ5546589.1"/>
    <property type="molecule type" value="Genomic_DNA"/>
</dbReference>
<keyword evidence="9" id="KW-0539">Nucleus</keyword>
<organism evidence="12 13">
    <name type="scientific">Penicillium frequentans</name>
    <dbReference type="NCBI Taxonomy" id="3151616"/>
    <lineage>
        <taxon>Eukaryota</taxon>
        <taxon>Fungi</taxon>
        <taxon>Dikarya</taxon>
        <taxon>Ascomycota</taxon>
        <taxon>Pezizomycotina</taxon>
        <taxon>Eurotiomycetes</taxon>
        <taxon>Eurotiomycetidae</taxon>
        <taxon>Eurotiales</taxon>
        <taxon>Aspergillaceae</taxon>
        <taxon>Penicillium</taxon>
    </lineage>
</organism>
<dbReference type="GO" id="GO:0006351">
    <property type="term" value="P:DNA-templated transcription"/>
    <property type="evidence" value="ECO:0007669"/>
    <property type="project" value="InterPro"/>
</dbReference>
<dbReference type="Pfam" id="PF04082">
    <property type="entry name" value="Fungal_trans"/>
    <property type="match status" value="1"/>
</dbReference>
<feature type="compositionally biased region" description="Basic and acidic residues" evidence="10">
    <location>
        <begin position="18"/>
        <end position="27"/>
    </location>
</feature>
<comment type="caution">
    <text evidence="12">The sequence shown here is derived from an EMBL/GenBank/DDBJ whole genome shotgun (WGS) entry which is preliminary data.</text>
</comment>
<reference evidence="12 13" key="1">
    <citation type="journal article" date="2023" name="IMA Fungus">
        <title>Comparative genomic study of the Penicillium genus elucidates a diverse pangenome and 15 lateral gene transfer events.</title>
        <authorList>
            <person name="Petersen C."/>
            <person name="Sorensen T."/>
            <person name="Nielsen M.R."/>
            <person name="Sondergaard T.E."/>
            <person name="Sorensen J.L."/>
            <person name="Fitzpatrick D.A."/>
            <person name="Frisvad J.C."/>
            <person name="Nielsen K.L."/>
        </authorList>
    </citation>
    <scope>NUCLEOTIDE SEQUENCE [LARGE SCALE GENOMIC DNA]</scope>
    <source>
        <strain evidence="12 13">IBT 35679</strain>
    </source>
</reference>
<dbReference type="GO" id="GO:0008270">
    <property type="term" value="F:zinc ion binding"/>
    <property type="evidence" value="ECO:0007669"/>
    <property type="project" value="InterPro"/>
</dbReference>
<dbReference type="SUPFAM" id="SSF57701">
    <property type="entry name" value="Zn2/Cys6 DNA-binding domain"/>
    <property type="match status" value="1"/>
</dbReference>
<keyword evidence="4" id="KW-0672">Quinate metabolism</keyword>
<keyword evidence="7" id="KW-0010">Activator</keyword>
<keyword evidence="3" id="KW-0862">Zinc</keyword>
<dbReference type="PROSITE" id="PS50048">
    <property type="entry name" value="ZN2_CY6_FUNGAL_2"/>
    <property type="match status" value="1"/>
</dbReference>
<dbReference type="InterPro" id="IPR036864">
    <property type="entry name" value="Zn2-C6_fun-type_DNA-bd_sf"/>
</dbReference>
<feature type="domain" description="Zn(2)-C6 fungal-type" evidence="11">
    <location>
        <begin position="46"/>
        <end position="76"/>
    </location>
</feature>
<dbReference type="CDD" id="cd12148">
    <property type="entry name" value="fungal_TF_MHR"/>
    <property type="match status" value="1"/>
</dbReference>
<keyword evidence="13" id="KW-1185">Reference proteome</keyword>
<dbReference type="GO" id="GO:0003677">
    <property type="term" value="F:DNA binding"/>
    <property type="evidence" value="ECO:0007669"/>
    <property type="project" value="UniProtKB-KW"/>
</dbReference>
<dbReference type="Pfam" id="PF00172">
    <property type="entry name" value="Zn_clus"/>
    <property type="match status" value="1"/>
</dbReference>
<evidence type="ECO:0000256" key="9">
    <source>
        <dbReference type="ARBA" id="ARBA00023242"/>
    </source>
</evidence>
<sequence length="930" mass="101822">MSSDPRQATSASGKSKRRWTDPEDDGKMNGPDDLSSQPKRQRVSRACDSCRSKKDKCDGVQPVCSTCAQLCRPCTYKANPKKRGLPTGYIRSLELLWGLVFQKIQGSEDVMRALMRSVNLPSHLATMGKEAEGSDTLLSSFKNSTVLRDIERMLVVLEQPEEERDRSLQAYGEGDTPLDVDGILASSDAQEWQIPEGLEARETPHSGISPSRTSMVMSAPRPVAYRTRDSGAQTTPADGFHSPTLAISLNPDDPRAISTNSPLQLPYNAWPLLDIYFSYTQCWLPILEKHDILRTAFQYTEGDVYMTRTAPGSGDHAALWAVLTLASLQDASITARESDPMSVRVNPSQLYSTARDLIPAETGPFEVGHVQALLILSLIKFGQQEWTAAWMLVGHSVRIAQTLGLDQPSFHTASSRSPEQGKQLGRAKHVFLGCFVLETLIAEQTSQCPSLRKDDLARVGSINEDGLEEWHPWEDMTGLRPTQASRASMQRGPLHALSTFNRLVSLVSILNDLCCYKQDPTISRSQLESLELTLHRWAAALPKSYRVDLQNRPLKVASPHIFSLEMTYQSIISSLSLQIATRESDQNIPEMPHKARAIDSSSRLLNCLQAYLETYSLSATTPIFGMILRYCLPRSFSRDIVSDVELSLRNKIQSYSSHLVQLWSVSDRPHTGQTTAQLSQGTMASPAMSQQPELSANEDPSLHHLHGFPPSNTSRHLAGPTEAQAPGSAHPTSTPDAFISTPWIRTAQNMDDGAPLLSTPTPSLTTIGGASEVSAQQGHLDGGLGSGLRQSTSAPSKTHPGPAMLPDLAPQFPPGTQYHAAYQDPSLGLGPFVDMDGYGPPRRQQRIAPDLDALFDELASLDGAEKPDNQPEFMQNLGFVADSGVPEMFSFSSQIEPFLLAQTQQIPSNGSSSGVRRESQSLSMSGTPKR</sequence>
<dbReference type="GO" id="GO:0045944">
    <property type="term" value="P:positive regulation of transcription by RNA polymerase II"/>
    <property type="evidence" value="ECO:0007669"/>
    <property type="project" value="TreeGrafter"/>
</dbReference>
<evidence type="ECO:0000313" key="13">
    <source>
        <dbReference type="Proteomes" id="UP001220324"/>
    </source>
</evidence>
<accession>A0AAD6D0C4</accession>
<protein>
    <recommendedName>
        <fullName evidence="11">Zn(2)-C6 fungal-type domain-containing protein</fullName>
    </recommendedName>
</protein>
<dbReference type="SMART" id="SM00066">
    <property type="entry name" value="GAL4"/>
    <property type="match status" value="1"/>
</dbReference>
<dbReference type="Proteomes" id="UP001220324">
    <property type="component" value="Unassembled WGS sequence"/>
</dbReference>
<evidence type="ECO:0000313" key="12">
    <source>
        <dbReference type="EMBL" id="KAJ5546589.1"/>
    </source>
</evidence>
<evidence type="ECO:0000256" key="1">
    <source>
        <dbReference type="ARBA" id="ARBA00004123"/>
    </source>
</evidence>